<dbReference type="SUPFAM" id="SSF54928">
    <property type="entry name" value="RNA-binding domain, RBD"/>
    <property type="match status" value="1"/>
</dbReference>
<dbReference type="InterPro" id="IPR012677">
    <property type="entry name" value="Nucleotide-bd_a/b_plait_sf"/>
</dbReference>
<dbReference type="PANTHER" id="PTHR14089">
    <property type="entry name" value="PRE-MRNA-SPLICING FACTOR RBM22"/>
    <property type="match status" value="1"/>
</dbReference>
<evidence type="ECO:0000256" key="11">
    <source>
        <dbReference type="ARBA" id="ARBA00023306"/>
    </source>
</evidence>
<dbReference type="VEuPathDB" id="AmoebaDB:FDP41_001110"/>
<keyword evidence="9" id="KW-0508">mRNA splicing</keyword>
<evidence type="ECO:0000256" key="10">
    <source>
        <dbReference type="ARBA" id="ARBA00023242"/>
    </source>
</evidence>
<dbReference type="OMA" id="CKYLHRI"/>
<evidence type="ECO:0000313" key="17">
    <source>
        <dbReference type="EMBL" id="KAF0979957.1"/>
    </source>
</evidence>
<feature type="region of interest" description="Disordered" evidence="14">
    <location>
        <begin position="1"/>
        <end position="46"/>
    </location>
</feature>
<dbReference type="PROSITE" id="PS50103">
    <property type="entry name" value="ZF_C3H1"/>
    <property type="match status" value="1"/>
</dbReference>
<dbReference type="GeneID" id="68108328"/>
<keyword evidence="4 13" id="KW-0479">Metal-binding</keyword>
<feature type="domain" description="RRM" evidence="15">
    <location>
        <begin position="155"/>
        <end position="231"/>
    </location>
</feature>
<dbReference type="GO" id="GO:0008380">
    <property type="term" value="P:RNA splicing"/>
    <property type="evidence" value="ECO:0007669"/>
    <property type="project" value="UniProtKB-KW"/>
</dbReference>
<evidence type="ECO:0000256" key="6">
    <source>
        <dbReference type="ARBA" id="ARBA00022771"/>
    </source>
</evidence>
<evidence type="ECO:0000256" key="5">
    <source>
        <dbReference type="ARBA" id="ARBA00022728"/>
    </source>
</evidence>
<evidence type="ECO:0000256" key="4">
    <source>
        <dbReference type="ARBA" id="ARBA00022723"/>
    </source>
</evidence>
<dbReference type="Pfam" id="PF16131">
    <property type="entry name" value="Torus"/>
    <property type="match status" value="1"/>
</dbReference>
<dbReference type="SMART" id="SM00360">
    <property type="entry name" value="RRM"/>
    <property type="match status" value="1"/>
</dbReference>
<dbReference type="SUPFAM" id="SSF90229">
    <property type="entry name" value="CCCH zinc finger"/>
    <property type="match status" value="1"/>
</dbReference>
<evidence type="ECO:0000259" key="15">
    <source>
        <dbReference type="PROSITE" id="PS50102"/>
    </source>
</evidence>
<evidence type="ECO:0000256" key="7">
    <source>
        <dbReference type="ARBA" id="ARBA00022833"/>
    </source>
</evidence>
<dbReference type="RefSeq" id="XP_044564670.1">
    <property type="nucleotide sequence ID" value="XM_044701472.1"/>
</dbReference>
<protein>
    <recommendedName>
        <fullName evidence="19">Pre-mRNA-splicing factor cwc2</fullName>
    </recommendedName>
</protein>
<keyword evidence="3" id="KW-0507">mRNA processing</keyword>
<evidence type="ECO:0000256" key="2">
    <source>
        <dbReference type="ARBA" id="ARBA00008024"/>
    </source>
</evidence>
<dbReference type="AlphaFoldDB" id="A0A6A5BRZ6"/>
<evidence type="ECO:0008006" key="19">
    <source>
        <dbReference type="Google" id="ProtNLM"/>
    </source>
</evidence>
<dbReference type="Pfam" id="PF00076">
    <property type="entry name" value="RRM_1"/>
    <property type="match status" value="1"/>
</dbReference>
<evidence type="ECO:0000256" key="8">
    <source>
        <dbReference type="ARBA" id="ARBA00022884"/>
    </source>
</evidence>
<dbReference type="FunFam" id="3.30.70.330:FF:000502">
    <property type="entry name" value="Pre-mRNA-splicing factor cwc2, putative"/>
    <property type="match status" value="1"/>
</dbReference>
<evidence type="ECO:0000259" key="16">
    <source>
        <dbReference type="PROSITE" id="PS50103"/>
    </source>
</evidence>
<keyword evidence="7 13" id="KW-0862">Zinc</keyword>
<dbReference type="InterPro" id="IPR032297">
    <property type="entry name" value="Torus"/>
</dbReference>
<comment type="similarity">
    <text evidence="2">Belongs to the RRM CWC2 family.</text>
</comment>
<evidence type="ECO:0000256" key="13">
    <source>
        <dbReference type="PROSITE-ProRule" id="PRU00723"/>
    </source>
</evidence>
<dbReference type="GO" id="GO:0071007">
    <property type="term" value="C:U2-type catalytic step 2 spliceosome"/>
    <property type="evidence" value="ECO:0007669"/>
    <property type="project" value="TreeGrafter"/>
</dbReference>
<dbReference type="EMBL" id="VFQX01000022">
    <property type="protein sequence ID" value="KAF0979957.1"/>
    <property type="molecule type" value="Genomic_DNA"/>
</dbReference>
<evidence type="ECO:0000256" key="12">
    <source>
        <dbReference type="PROSITE-ProRule" id="PRU00176"/>
    </source>
</evidence>
<evidence type="ECO:0000313" key="18">
    <source>
        <dbReference type="Proteomes" id="UP000444721"/>
    </source>
</evidence>
<keyword evidence="6 13" id="KW-0863">Zinc-finger</keyword>
<dbReference type="InterPro" id="IPR000571">
    <property type="entry name" value="Znf_CCCH"/>
</dbReference>
<dbReference type="VEuPathDB" id="AmoebaDB:NfTy_049320"/>
<name>A0A6A5BRZ6_NAEFO</name>
<evidence type="ECO:0000256" key="9">
    <source>
        <dbReference type="ARBA" id="ARBA00023187"/>
    </source>
</evidence>
<gene>
    <name evidence="17" type="ORF">FDP41_001110</name>
</gene>
<dbReference type="GO" id="GO:0000974">
    <property type="term" value="C:Prp19 complex"/>
    <property type="evidence" value="ECO:0007669"/>
    <property type="project" value="TreeGrafter"/>
</dbReference>
<dbReference type="PANTHER" id="PTHR14089:SF2">
    <property type="entry name" value="PRE-MRNA-SPLICING FACTOR CWC2"/>
    <property type="match status" value="1"/>
</dbReference>
<dbReference type="InterPro" id="IPR034181">
    <property type="entry name" value="Cwc2_RRM"/>
</dbReference>
<keyword evidence="5" id="KW-0747">Spliceosome</keyword>
<proteinExistence type="inferred from homology"/>
<feature type="compositionally biased region" description="Polar residues" evidence="14">
    <location>
        <begin position="1"/>
        <end position="13"/>
    </location>
</feature>
<evidence type="ECO:0000256" key="3">
    <source>
        <dbReference type="ARBA" id="ARBA00022664"/>
    </source>
</evidence>
<dbReference type="Gene3D" id="3.30.70.330">
    <property type="match status" value="1"/>
</dbReference>
<dbReference type="InterPro" id="IPR000504">
    <property type="entry name" value="RRM_dom"/>
</dbReference>
<dbReference type="GO" id="GO:0006397">
    <property type="term" value="P:mRNA processing"/>
    <property type="evidence" value="ECO:0007669"/>
    <property type="project" value="UniProtKB-KW"/>
</dbReference>
<dbReference type="Proteomes" id="UP000444721">
    <property type="component" value="Unassembled WGS sequence"/>
</dbReference>
<sequence length="411" mass="47069">MVNQTTNASSSSTDSKKDIPSPSGGVKKIRKARVQASNKKESKLQREENGGEYNIWYHKYIGQRQKRDIDAAESRCNVKTDAGWTVGCTLKDPFFCLFFAKGCCAEGPNCKYLHRIPTSADISRIPITKDCFGRAKFATDRDDMAGVGSFNRDCRILYVSGFKYVPGADCEEVIKRHFQEWGEIEYIRAFPERSYAFVKYKNRLNAEFAREAMLGQSLDNDEIIHIRWSADDPNPLATKKHEQEMKSKMKQSLEEKGISTTSLPFHYPEDYKPPEPTVPQGLTVETNATPTTIDNSKESQKGTKDIEKEYYQHYLPQQVNEKKMEQTYRDTLRKQGALSSDERKKVDYFNYLKNSQNNSTNTYQTVSASLNSKVAAAYPNTDNQYPQLTSEQQEQYLKFYQTFAAQLGQKK</sequence>
<keyword evidence="18" id="KW-1185">Reference proteome</keyword>
<organism evidence="17 18">
    <name type="scientific">Naegleria fowleri</name>
    <name type="common">Brain eating amoeba</name>
    <dbReference type="NCBI Taxonomy" id="5763"/>
    <lineage>
        <taxon>Eukaryota</taxon>
        <taxon>Discoba</taxon>
        <taxon>Heterolobosea</taxon>
        <taxon>Tetramitia</taxon>
        <taxon>Eutetramitia</taxon>
        <taxon>Vahlkampfiidae</taxon>
        <taxon>Naegleria</taxon>
    </lineage>
</organism>
<feature type="zinc finger region" description="C3H1-type" evidence="13">
    <location>
        <begin position="90"/>
        <end position="117"/>
    </location>
</feature>
<keyword evidence="11" id="KW-0131">Cell cycle</keyword>
<keyword evidence="10" id="KW-0539">Nucleus</keyword>
<dbReference type="OrthoDB" id="10251848at2759"/>
<reference evidence="17 18" key="1">
    <citation type="journal article" date="2019" name="Sci. Rep.">
        <title>Nanopore sequencing improves the draft genome of the human pathogenic amoeba Naegleria fowleri.</title>
        <authorList>
            <person name="Liechti N."/>
            <person name="Schurch N."/>
            <person name="Bruggmann R."/>
            <person name="Wittwer M."/>
        </authorList>
    </citation>
    <scope>NUCLEOTIDE SEQUENCE [LARGE SCALE GENOMIC DNA]</scope>
    <source>
        <strain evidence="17 18">ATCC 30894</strain>
    </source>
</reference>
<evidence type="ECO:0000256" key="1">
    <source>
        <dbReference type="ARBA" id="ARBA00004123"/>
    </source>
</evidence>
<dbReference type="GO" id="GO:0071006">
    <property type="term" value="C:U2-type catalytic step 1 spliceosome"/>
    <property type="evidence" value="ECO:0007669"/>
    <property type="project" value="TreeGrafter"/>
</dbReference>
<dbReference type="VEuPathDB" id="AmoebaDB:NF0012480"/>
<dbReference type="PROSITE" id="PS50102">
    <property type="entry name" value="RRM"/>
    <property type="match status" value="1"/>
</dbReference>
<dbReference type="GO" id="GO:0008270">
    <property type="term" value="F:zinc ion binding"/>
    <property type="evidence" value="ECO:0007669"/>
    <property type="project" value="UniProtKB-KW"/>
</dbReference>
<feature type="domain" description="C3H1-type" evidence="16">
    <location>
        <begin position="90"/>
        <end position="117"/>
    </location>
</feature>
<comment type="subcellular location">
    <subcellularLocation>
        <location evidence="1">Nucleus</location>
    </subcellularLocation>
</comment>
<dbReference type="GO" id="GO:0036002">
    <property type="term" value="F:pre-mRNA binding"/>
    <property type="evidence" value="ECO:0007669"/>
    <property type="project" value="TreeGrafter"/>
</dbReference>
<dbReference type="InterPro" id="IPR035979">
    <property type="entry name" value="RBD_domain_sf"/>
</dbReference>
<dbReference type="InterPro" id="IPR036855">
    <property type="entry name" value="Znf_CCCH_sf"/>
</dbReference>
<dbReference type="InterPro" id="IPR039171">
    <property type="entry name" value="Cwc2/Slt11"/>
</dbReference>
<keyword evidence="8 12" id="KW-0694">RNA-binding</keyword>
<dbReference type="GO" id="GO:0017070">
    <property type="term" value="F:U6 snRNA binding"/>
    <property type="evidence" value="ECO:0007669"/>
    <property type="project" value="TreeGrafter"/>
</dbReference>
<accession>A0A6A5BRZ6</accession>
<evidence type="ECO:0000256" key="14">
    <source>
        <dbReference type="SAM" id="MobiDB-lite"/>
    </source>
</evidence>
<dbReference type="CDD" id="cd12360">
    <property type="entry name" value="RRM_cwf2"/>
    <property type="match status" value="1"/>
</dbReference>
<comment type="caution">
    <text evidence="17">The sequence shown here is derived from an EMBL/GenBank/DDBJ whole genome shotgun (WGS) entry which is preliminary data.</text>
</comment>